<sequence length="192" mass="21969">MTDEEIMPPAEDRRRRSRAELDAMVEDLWDRTQVQQAQIDRLRRQIAALEDEQEDNPRWARWLPYSAPPAAEDNGRHGETPLVTIACFVQYYNETYVGQPGSRAVAIPDCWLEHPGLVAELATLTYTWRAAHVGKGASVRDAQYWHDRWRPAFAERLVTEWVHAHCLADGHKAVGALGRRSRFEPAPEVTDS</sequence>
<dbReference type="OrthoDB" id="3535759at2"/>
<dbReference type="Proteomes" id="UP000319769">
    <property type="component" value="Unassembled WGS sequence"/>
</dbReference>
<keyword evidence="2" id="KW-1185">Reference proteome</keyword>
<reference evidence="1" key="1">
    <citation type="submission" date="2019-09" db="EMBL/GenBank/DDBJ databases">
        <authorList>
            <person name="Teo W.F.A."/>
            <person name="Duangmal K."/>
        </authorList>
    </citation>
    <scope>NUCLEOTIDE SEQUENCE [LARGE SCALE GENOMIC DNA]</scope>
    <source>
        <strain evidence="1">K81G1</strain>
    </source>
</reference>
<comment type="caution">
    <text evidence="1">The sequence shown here is derived from an EMBL/GenBank/DDBJ whole genome shotgun (WGS) entry which is preliminary data.</text>
</comment>
<evidence type="ECO:0000313" key="2">
    <source>
        <dbReference type="Proteomes" id="UP000319769"/>
    </source>
</evidence>
<organism evidence="1 2">
    <name type="scientific">Amycolatopsis acidicola</name>
    <dbReference type="NCBI Taxonomy" id="2596893"/>
    <lineage>
        <taxon>Bacteria</taxon>
        <taxon>Bacillati</taxon>
        <taxon>Actinomycetota</taxon>
        <taxon>Actinomycetes</taxon>
        <taxon>Pseudonocardiales</taxon>
        <taxon>Pseudonocardiaceae</taxon>
        <taxon>Amycolatopsis</taxon>
    </lineage>
</organism>
<dbReference type="AlphaFoldDB" id="A0A5N0VGK6"/>
<gene>
    <name evidence="1" type="ORF">FPZ12_007975</name>
</gene>
<proteinExistence type="predicted"/>
<name>A0A5N0VGK6_9PSEU</name>
<protein>
    <recommendedName>
        <fullName evidence="3">DUF4913 domain-containing protein</fullName>
    </recommendedName>
</protein>
<dbReference type="EMBL" id="VMNW02000008">
    <property type="protein sequence ID" value="KAA9163961.1"/>
    <property type="molecule type" value="Genomic_DNA"/>
</dbReference>
<evidence type="ECO:0000313" key="1">
    <source>
        <dbReference type="EMBL" id="KAA9163961.1"/>
    </source>
</evidence>
<accession>A0A5N0VGK6</accession>
<evidence type="ECO:0008006" key="3">
    <source>
        <dbReference type="Google" id="ProtNLM"/>
    </source>
</evidence>
<dbReference type="RefSeq" id="WP_144757712.1">
    <property type="nucleotide sequence ID" value="NZ_VMNW02000008.1"/>
</dbReference>